<feature type="transmembrane region" description="Helical" evidence="1">
    <location>
        <begin position="188"/>
        <end position="218"/>
    </location>
</feature>
<organism evidence="2 3">
    <name type="scientific">Zestosphaera tikiterensis</name>
    <dbReference type="NCBI Taxonomy" id="1973259"/>
    <lineage>
        <taxon>Archaea</taxon>
        <taxon>Thermoproteota</taxon>
        <taxon>Thermoprotei</taxon>
        <taxon>Desulfurococcales</taxon>
        <taxon>Desulfurococcaceae</taxon>
        <taxon>Zestosphaera</taxon>
    </lineage>
</organism>
<dbReference type="Proteomes" id="UP000244093">
    <property type="component" value="Unassembled WGS sequence"/>
</dbReference>
<feature type="transmembrane region" description="Helical" evidence="1">
    <location>
        <begin position="323"/>
        <end position="343"/>
    </location>
</feature>
<keyword evidence="1" id="KW-0812">Transmembrane</keyword>
<evidence type="ECO:0000256" key="1">
    <source>
        <dbReference type="SAM" id="Phobius"/>
    </source>
</evidence>
<feature type="transmembrane region" description="Helical" evidence="1">
    <location>
        <begin position="230"/>
        <end position="250"/>
    </location>
</feature>
<accession>A0A2R7Y5H4</accession>
<feature type="transmembrane region" description="Helical" evidence="1">
    <location>
        <begin position="266"/>
        <end position="288"/>
    </location>
</feature>
<feature type="transmembrane region" description="Helical" evidence="1">
    <location>
        <begin position="438"/>
        <end position="459"/>
    </location>
</feature>
<feature type="transmembrane region" description="Helical" evidence="1">
    <location>
        <begin position="363"/>
        <end position="383"/>
    </location>
</feature>
<keyword evidence="1" id="KW-0472">Membrane</keyword>
<name>A0A2R7Y5H4_9CREN</name>
<evidence type="ECO:0008006" key="4">
    <source>
        <dbReference type="Google" id="ProtNLM"/>
    </source>
</evidence>
<evidence type="ECO:0000313" key="3">
    <source>
        <dbReference type="Proteomes" id="UP000244093"/>
    </source>
</evidence>
<comment type="caution">
    <text evidence="2">The sequence shown here is derived from an EMBL/GenBank/DDBJ whole genome shotgun (WGS) entry which is preliminary data.</text>
</comment>
<proteinExistence type="predicted"/>
<feature type="transmembrane region" description="Helical" evidence="1">
    <location>
        <begin position="155"/>
        <end position="173"/>
    </location>
</feature>
<protein>
    <recommendedName>
        <fullName evidence="4">DUF2029 domain-containing protein</fullName>
    </recommendedName>
</protein>
<reference evidence="2 3" key="1">
    <citation type="journal article" date="2018" name="Syst. Appl. Microbiol.">
        <title>A new symbiotic nanoarchaeote (Candidatus Nanoclepta minutus) and its host (Zestosphaera tikiterensis gen. nov., sp. nov.) from a New Zealand hot spring.</title>
        <authorList>
            <person name="St John E."/>
            <person name="Liu Y."/>
            <person name="Podar M."/>
            <person name="Stott M.B."/>
            <person name="Meneghin J."/>
            <person name="Chen Z."/>
            <person name="Lagutin K."/>
            <person name="Mitchell K."/>
            <person name="Reysenbach A.L."/>
        </authorList>
    </citation>
    <scope>NUCLEOTIDE SEQUENCE [LARGE SCALE GENOMIC DNA]</scope>
    <source>
        <strain evidence="2">NZ3</strain>
    </source>
</reference>
<dbReference type="AlphaFoldDB" id="A0A2R7Y5H4"/>
<sequence>MDPGLVLLSLALLMLVLMAHVFEANSLIKRLLPPAAVALISIYLHLPNTQPLLNNFGFKYSDLIYGVYHPRFSYDLLSNYDELTKFWFNPNAYLSLVYGNFTCPLPYIDYVFEYPPVIALLWIISTCAGFRLSIPKDSALIPYPTIYNNALITHYLLQSLFLTTAFVLSYVYLGKILTLLGKSPKRVLIYVLLPSTIIFLAYNWDVIAALLSIVGFYLFLRRKYTLSGMFLGLSVSTKVLTIGLTSWLGFELLNRVLRREETLKNLIGYLVTAASTALLPFMVVYLIAPQGFLRFIEHHTSWYCENCLYMIFIHDISSPNHRIFYAVFTLSIFIVLIVFRLIIGKPSESSLLNFAFTSLTTPILFNYVFSPQMFLMITPFSLIALDKVNLMLYVISDLANSGVILTFFIDETLRAYLSRYIPLPVKYDPWSIDSPTQWLAIARNLILLWIVVVVFFQICKEVFSRRFER</sequence>
<gene>
    <name evidence="2" type="ORF">B7O98_04755</name>
</gene>
<evidence type="ECO:0000313" key="2">
    <source>
        <dbReference type="EMBL" id="PUA32764.1"/>
    </source>
</evidence>
<feature type="transmembrane region" description="Helical" evidence="1">
    <location>
        <begin position="114"/>
        <end position="134"/>
    </location>
</feature>
<keyword evidence="1" id="KW-1133">Transmembrane helix</keyword>
<dbReference type="EMBL" id="NBVN01000003">
    <property type="protein sequence ID" value="PUA32764.1"/>
    <property type="molecule type" value="Genomic_DNA"/>
</dbReference>